<organism evidence="4 5">
    <name type="scientific">Trichoderma lentiforme</name>
    <dbReference type="NCBI Taxonomy" id="1567552"/>
    <lineage>
        <taxon>Eukaryota</taxon>
        <taxon>Fungi</taxon>
        <taxon>Dikarya</taxon>
        <taxon>Ascomycota</taxon>
        <taxon>Pezizomycotina</taxon>
        <taxon>Sordariomycetes</taxon>
        <taxon>Hypocreomycetidae</taxon>
        <taxon>Hypocreales</taxon>
        <taxon>Hypocreaceae</taxon>
        <taxon>Trichoderma</taxon>
    </lineage>
</organism>
<protein>
    <submittedName>
        <fullName evidence="4">Protein TOXD</fullName>
    </submittedName>
</protein>
<evidence type="ECO:0000256" key="1">
    <source>
        <dbReference type="ARBA" id="ARBA00008072"/>
    </source>
</evidence>
<proteinExistence type="inferred from homology"/>
<dbReference type="EMBL" id="QLNT01000022">
    <property type="protein sequence ID" value="KAF3060877.1"/>
    <property type="molecule type" value="Genomic_DNA"/>
</dbReference>
<sequence>MADSMQNYGLVRKSAGHAVLKPIPLPRLLDDYVLIKVVTVAINPTDWTTLEATGDDGTLVGCDWAGIVQEIGPAVTKDLRIGDRVAGCAHGAGNDANPETGAFARYIISKGDLVVRIPDAVTWEEAATVGVALITVGLALYHFLPLPLPGTVEKPIKESESAAPILIYGGSTATGTIAIQFAKLSGRKVLTTCSTKNLKLVTDRGADIVYDYHNPKIGEQIRADTQNQLTQVLDTVAIESTAAICSDAISAEGGTYVNLLGIEIPRLNVGSIFFLGYSVSGESYIFEGERYPAEPTYYAFGKKFLAIAEKLWSEGKWKTHPERVGPDGLLGAIAGMKEMKEGKVSGEKLVYRIDETAWP</sequence>
<keyword evidence="2" id="KW-0560">Oxidoreductase</keyword>
<dbReference type="GO" id="GO:0016651">
    <property type="term" value="F:oxidoreductase activity, acting on NAD(P)H"/>
    <property type="evidence" value="ECO:0007669"/>
    <property type="project" value="InterPro"/>
</dbReference>
<dbReference type="SUPFAM" id="SSF50129">
    <property type="entry name" value="GroES-like"/>
    <property type="match status" value="1"/>
</dbReference>
<dbReference type="Pfam" id="PF08240">
    <property type="entry name" value="ADH_N"/>
    <property type="match status" value="1"/>
</dbReference>
<comment type="similarity">
    <text evidence="1">Belongs to the zinc-containing alcohol dehydrogenase family.</text>
</comment>
<dbReference type="Gene3D" id="3.90.180.10">
    <property type="entry name" value="Medium-chain alcohol dehydrogenases, catalytic domain"/>
    <property type="match status" value="1"/>
</dbReference>
<dbReference type="CDD" id="cd08249">
    <property type="entry name" value="enoyl_reductase_like"/>
    <property type="match status" value="1"/>
</dbReference>
<dbReference type="Pfam" id="PF00107">
    <property type="entry name" value="ADH_zinc_N"/>
    <property type="match status" value="1"/>
</dbReference>
<dbReference type="AlphaFoldDB" id="A0A9P4X828"/>
<dbReference type="SMART" id="SM00829">
    <property type="entry name" value="PKS_ER"/>
    <property type="match status" value="1"/>
</dbReference>
<reference evidence="4 5" key="1">
    <citation type="submission" date="2018-06" db="EMBL/GenBank/DDBJ databases">
        <title>Genome analysis of cellulolytic fungus Trichoderma lentiforme CFAM-422.</title>
        <authorList>
            <person name="Steindorff A.S."/>
            <person name="Formighieri E.F."/>
            <person name="Midorikawa G.E.O."/>
            <person name="Tamietti M.S."/>
            <person name="Ramos E.Z."/>
            <person name="Silva A.S."/>
            <person name="Bon E.P.S."/>
            <person name="Mendes T.D."/>
            <person name="Damaso M.C.T."/>
            <person name="Favaro L.C.L."/>
        </authorList>
    </citation>
    <scope>NUCLEOTIDE SEQUENCE [LARGE SCALE GENOMIC DNA]</scope>
    <source>
        <strain evidence="4 5">CFAM-422</strain>
    </source>
</reference>
<dbReference type="SUPFAM" id="SSF51735">
    <property type="entry name" value="NAD(P)-binding Rossmann-fold domains"/>
    <property type="match status" value="1"/>
</dbReference>
<dbReference type="InterPro" id="IPR013149">
    <property type="entry name" value="ADH-like_C"/>
</dbReference>
<accession>A0A9P4X828</accession>
<dbReference type="Gene3D" id="3.40.50.720">
    <property type="entry name" value="NAD(P)-binding Rossmann-like Domain"/>
    <property type="match status" value="1"/>
</dbReference>
<dbReference type="InterPro" id="IPR036291">
    <property type="entry name" value="NAD(P)-bd_dom_sf"/>
</dbReference>
<dbReference type="Proteomes" id="UP000801864">
    <property type="component" value="Unassembled WGS sequence"/>
</dbReference>
<name>A0A9P4X828_9HYPO</name>
<dbReference type="InterPro" id="IPR011032">
    <property type="entry name" value="GroES-like_sf"/>
</dbReference>
<keyword evidence="5" id="KW-1185">Reference proteome</keyword>
<dbReference type="PANTHER" id="PTHR45348">
    <property type="entry name" value="HYPOTHETICAL OXIDOREDUCTASE (EUROFUNG)"/>
    <property type="match status" value="1"/>
</dbReference>
<dbReference type="PANTHER" id="PTHR45348:SF2">
    <property type="entry name" value="ZINC-TYPE ALCOHOL DEHYDROGENASE-LIKE PROTEIN C2E1P3.01"/>
    <property type="match status" value="1"/>
</dbReference>
<evidence type="ECO:0000259" key="3">
    <source>
        <dbReference type="SMART" id="SM00829"/>
    </source>
</evidence>
<feature type="domain" description="Enoyl reductase (ER)" evidence="3">
    <location>
        <begin position="16"/>
        <end position="350"/>
    </location>
</feature>
<gene>
    <name evidence="4" type="ORF">CFAM422_010910</name>
</gene>
<evidence type="ECO:0000256" key="2">
    <source>
        <dbReference type="ARBA" id="ARBA00023002"/>
    </source>
</evidence>
<comment type="caution">
    <text evidence="4">The sequence shown here is derived from an EMBL/GenBank/DDBJ whole genome shotgun (WGS) entry which is preliminary data.</text>
</comment>
<dbReference type="InterPro" id="IPR013154">
    <property type="entry name" value="ADH-like_N"/>
</dbReference>
<dbReference type="InterPro" id="IPR047122">
    <property type="entry name" value="Trans-enoyl_RdTase-like"/>
</dbReference>
<evidence type="ECO:0000313" key="4">
    <source>
        <dbReference type="EMBL" id="KAF3060877.1"/>
    </source>
</evidence>
<evidence type="ECO:0000313" key="5">
    <source>
        <dbReference type="Proteomes" id="UP000801864"/>
    </source>
</evidence>
<dbReference type="InterPro" id="IPR020843">
    <property type="entry name" value="ER"/>
</dbReference>